<feature type="domain" description="Abortive infection protein-like C-terminal" evidence="1">
    <location>
        <begin position="68"/>
        <end position="145"/>
    </location>
</feature>
<dbReference type="InterPro" id="IPR026001">
    <property type="entry name" value="Abi-like_C"/>
</dbReference>
<dbReference type="AlphaFoldDB" id="A0A1H0G979"/>
<evidence type="ECO:0000313" key="3">
    <source>
        <dbReference type="Proteomes" id="UP000199088"/>
    </source>
</evidence>
<keyword evidence="3" id="KW-1185">Reference proteome</keyword>
<evidence type="ECO:0000313" key="2">
    <source>
        <dbReference type="EMBL" id="SDO03408.1"/>
    </source>
</evidence>
<accession>A0A1H0G979</accession>
<dbReference type="STRING" id="1052260.SAMN05660199_01175"/>
<dbReference type="Proteomes" id="UP000199088">
    <property type="component" value="Unassembled WGS sequence"/>
</dbReference>
<protein>
    <submittedName>
        <fullName evidence="2">Abortive infection C-terminus</fullName>
    </submittedName>
</protein>
<dbReference type="Pfam" id="PF14355">
    <property type="entry name" value="Abi_C"/>
    <property type="match status" value="1"/>
</dbReference>
<sequence length="330" mass="35349">MNFDLKRPDHIGDEAWKAIDYYRGRLQFAATADDRPGAVGATKELVESIARVVCDATGSSVEDEAGVPKLVGSAQAALQRAAGKDVSGHRAIRDIASSAQKMVISVAEVRNDVGVGHGRAQVADIDDEMVEVVLAATMLWCRWALRRLGHVLARYPDFLLDSLTDGTSRVKLQKYFDDVLLPGQPEDVQQAIGVAFGRQAAGGYGNARLVGVAPAAESASLDVFTADYRLGVARGMLLTYGGQIGLIDSYVPLVLGVLEPVPARGTRNMLTELTGTARDATWIPHWRRQAYDSAATVEALRAGAQRLPEQARPALLELAAAYEAADGPRT</sequence>
<organism evidence="2 3">
    <name type="scientific">Klenkia soli</name>
    <dbReference type="NCBI Taxonomy" id="1052260"/>
    <lineage>
        <taxon>Bacteria</taxon>
        <taxon>Bacillati</taxon>
        <taxon>Actinomycetota</taxon>
        <taxon>Actinomycetes</taxon>
        <taxon>Geodermatophilales</taxon>
        <taxon>Geodermatophilaceae</taxon>
        <taxon>Klenkia</taxon>
    </lineage>
</organism>
<gene>
    <name evidence="2" type="ORF">SAMN05660199_01175</name>
</gene>
<proteinExistence type="predicted"/>
<evidence type="ECO:0000259" key="1">
    <source>
        <dbReference type="Pfam" id="PF14355"/>
    </source>
</evidence>
<name>A0A1H0G979_9ACTN</name>
<dbReference type="OrthoDB" id="5139861at2"/>
<reference evidence="3" key="1">
    <citation type="submission" date="2016-10" db="EMBL/GenBank/DDBJ databases">
        <authorList>
            <person name="Varghese N."/>
            <person name="Submissions S."/>
        </authorList>
    </citation>
    <scope>NUCLEOTIDE SEQUENCE [LARGE SCALE GENOMIC DNA]</scope>
    <source>
        <strain evidence="3">DSM 45843</strain>
    </source>
</reference>
<dbReference type="EMBL" id="FNIR01000003">
    <property type="protein sequence ID" value="SDO03408.1"/>
    <property type="molecule type" value="Genomic_DNA"/>
</dbReference>
<dbReference type="RefSeq" id="WP_091241369.1">
    <property type="nucleotide sequence ID" value="NZ_FNIR01000003.1"/>
</dbReference>